<feature type="transmembrane region" description="Helical" evidence="5">
    <location>
        <begin position="525"/>
        <end position="546"/>
    </location>
</feature>
<dbReference type="STRING" id="394193.SAMN04489732_104417"/>
<dbReference type="PANTHER" id="PTHR43077">
    <property type="entry name" value="TRANSPORT PERMEASE YVFS-RELATED"/>
    <property type="match status" value="1"/>
</dbReference>
<keyword evidence="3 5" id="KW-1133">Transmembrane helix</keyword>
<feature type="domain" description="ABC-2 type transporter transmembrane" evidence="6">
    <location>
        <begin position="422"/>
        <end position="625"/>
    </location>
</feature>
<evidence type="ECO:0000313" key="7">
    <source>
        <dbReference type="EMBL" id="SEP20759.1"/>
    </source>
</evidence>
<evidence type="ECO:0000256" key="3">
    <source>
        <dbReference type="ARBA" id="ARBA00022989"/>
    </source>
</evidence>
<comment type="subcellular location">
    <subcellularLocation>
        <location evidence="1">Membrane</location>
        <topology evidence="1">Multi-pass membrane protein</topology>
    </subcellularLocation>
</comment>
<sequence length="646" mass="66700">MTIPEDQGDGKRAGGLNAFRIALNELRRLSAGTLPKLAMAALVLVPLLYASFYLYANYDPYGRLDKLPAAVYTTDAGAKDSSGAERNIGREVTDELTKSGTFQWHEVSEKDANDGVRDDKYSFAIGIPRDFSAALLSSGNFTPQQATITLSTNDSNNYLAGTIAKQVADQVRKTIQEKVGSEAADRFLVGFSTIYGKISDATSGAQQLADGAAKLQTGQHQLADGASQLATGSGTLATGLGTLKSSTAQLPSQTQQLASGAGQVADGNQKVADAASLAASASSGIQSQLDSYRAQLNTDLHNAGLTDAQANAILARADQLRSPVDQANTKIQAANGDLAKLASGARQVSDGAQQLAAASPQLTSGIAQASDGANQLRDGAAKLNDGEKTAVTGTDQLASGAAQLRDGLAAGLKQIPNPDDPTRTATANTIADPVAVTSNGIASAGTYGAGLAPFFISLATWIGAFVLFLLIRPLSTRALTAGASPIRVALGGWLSSAVLGIAQVIVLFAAVTWLVGIHIAHPLGAIGFAILVSLAFTSVVHALNAFFGAVGKFLGLVLLVLQLVSAGGTFPWQTIPDALYPLHVVLPMGYAIDGFRHLLYTGASLQILGDIGVLVAYLVGGVLLSTLAARKHRVWSVSALKPELSL</sequence>
<keyword evidence="8" id="KW-1185">Reference proteome</keyword>
<evidence type="ECO:0000256" key="4">
    <source>
        <dbReference type="ARBA" id="ARBA00023136"/>
    </source>
</evidence>
<evidence type="ECO:0000256" key="2">
    <source>
        <dbReference type="ARBA" id="ARBA00022692"/>
    </source>
</evidence>
<proteinExistence type="predicted"/>
<dbReference type="InterPro" id="IPR017501">
    <property type="entry name" value="Phage_infect_YhgE_C"/>
</dbReference>
<dbReference type="NCBIfam" id="TIGR03057">
    <property type="entry name" value="xxxLxxG_by_4"/>
    <property type="match status" value="3"/>
</dbReference>
<protein>
    <submittedName>
        <fullName evidence="7">Putative membrane protein</fullName>
    </submittedName>
</protein>
<dbReference type="NCBIfam" id="TIGR03061">
    <property type="entry name" value="pip_yhgE_Nterm"/>
    <property type="match status" value="1"/>
</dbReference>
<accession>A0A1H8VZD7</accession>
<gene>
    <name evidence="7" type="ORF">SAMN04489732_104417</name>
</gene>
<evidence type="ECO:0000313" key="8">
    <source>
        <dbReference type="Proteomes" id="UP000198582"/>
    </source>
</evidence>
<feature type="transmembrane region" description="Helical" evidence="5">
    <location>
        <begin position="37"/>
        <end position="56"/>
    </location>
</feature>
<dbReference type="GO" id="GO:0016020">
    <property type="term" value="C:membrane"/>
    <property type="evidence" value="ECO:0007669"/>
    <property type="project" value="UniProtKB-SubCell"/>
</dbReference>
<dbReference type="InterPro" id="IPR013525">
    <property type="entry name" value="ABC2_TM"/>
</dbReference>
<keyword evidence="2 5" id="KW-0812">Transmembrane</keyword>
<evidence type="ECO:0000256" key="1">
    <source>
        <dbReference type="ARBA" id="ARBA00004141"/>
    </source>
</evidence>
<dbReference type="InterPro" id="IPR023908">
    <property type="entry name" value="xxxLxxG_rpt"/>
</dbReference>
<dbReference type="InterPro" id="IPR017500">
    <property type="entry name" value="Phage_infect_YhgE_N"/>
</dbReference>
<reference evidence="7 8" key="1">
    <citation type="submission" date="2016-10" db="EMBL/GenBank/DDBJ databases">
        <authorList>
            <person name="de Groot N.N."/>
        </authorList>
    </citation>
    <scope>NUCLEOTIDE SEQUENCE [LARGE SCALE GENOMIC DNA]</scope>
    <source>
        <strain evidence="7 8">DSM 44993</strain>
    </source>
</reference>
<feature type="transmembrane region" description="Helical" evidence="5">
    <location>
        <begin position="447"/>
        <end position="471"/>
    </location>
</feature>
<dbReference type="Pfam" id="PF12698">
    <property type="entry name" value="ABC2_membrane_3"/>
    <property type="match status" value="2"/>
</dbReference>
<dbReference type="Gene3D" id="1.10.287.950">
    <property type="entry name" value="Methyl-accepting chemotaxis protein"/>
    <property type="match status" value="1"/>
</dbReference>
<feature type="transmembrane region" description="Helical" evidence="5">
    <location>
        <begin position="492"/>
        <end position="519"/>
    </location>
</feature>
<keyword evidence="4 5" id="KW-0472">Membrane</keyword>
<evidence type="ECO:0000256" key="5">
    <source>
        <dbReference type="SAM" id="Phobius"/>
    </source>
</evidence>
<dbReference type="InterPro" id="IPR051328">
    <property type="entry name" value="T7SS_ABC-Transporter"/>
</dbReference>
<dbReference type="Gene3D" id="3.40.1710.10">
    <property type="entry name" value="abc type-2 transporter like domain"/>
    <property type="match status" value="1"/>
</dbReference>
<organism evidence="7 8">
    <name type="scientific">Amycolatopsis saalfeldensis</name>
    <dbReference type="NCBI Taxonomy" id="394193"/>
    <lineage>
        <taxon>Bacteria</taxon>
        <taxon>Bacillati</taxon>
        <taxon>Actinomycetota</taxon>
        <taxon>Actinomycetes</taxon>
        <taxon>Pseudonocardiales</taxon>
        <taxon>Pseudonocardiaceae</taxon>
        <taxon>Amycolatopsis</taxon>
    </lineage>
</organism>
<dbReference type="Proteomes" id="UP000198582">
    <property type="component" value="Unassembled WGS sequence"/>
</dbReference>
<dbReference type="NCBIfam" id="TIGR03062">
    <property type="entry name" value="pip_yhgE_Cterm"/>
    <property type="match status" value="1"/>
</dbReference>
<dbReference type="EMBL" id="FOEF01000004">
    <property type="protein sequence ID" value="SEP20759.1"/>
    <property type="molecule type" value="Genomic_DNA"/>
</dbReference>
<dbReference type="PANTHER" id="PTHR43077:SF5">
    <property type="entry name" value="PHAGE INFECTION PROTEIN"/>
    <property type="match status" value="1"/>
</dbReference>
<dbReference type="SUPFAM" id="SSF58104">
    <property type="entry name" value="Methyl-accepting chemotaxis protein (MCP) signaling domain"/>
    <property type="match status" value="1"/>
</dbReference>
<feature type="transmembrane region" description="Helical" evidence="5">
    <location>
        <begin position="607"/>
        <end position="629"/>
    </location>
</feature>
<dbReference type="AlphaFoldDB" id="A0A1H8VZD7"/>
<dbReference type="GO" id="GO:0140359">
    <property type="term" value="F:ABC-type transporter activity"/>
    <property type="evidence" value="ECO:0007669"/>
    <property type="project" value="InterPro"/>
</dbReference>
<name>A0A1H8VZD7_9PSEU</name>
<evidence type="ECO:0000259" key="6">
    <source>
        <dbReference type="Pfam" id="PF12698"/>
    </source>
</evidence>
<feature type="domain" description="ABC-2 type transporter transmembrane" evidence="6">
    <location>
        <begin position="43"/>
        <end position="176"/>
    </location>
</feature>
<feature type="transmembrane region" description="Helical" evidence="5">
    <location>
        <begin position="553"/>
        <end position="572"/>
    </location>
</feature>